<dbReference type="InterPro" id="IPR000073">
    <property type="entry name" value="AB_hydrolase_1"/>
</dbReference>
<dbReference type="InterPro" id="IPR004433">
    <property type="entry name" value="MenaQ_synth_MenD"/>
</dbReference>
<keyword evidence="10" id="KW-1185">Reference proteome</keyword>
<dbReference type="GO" id="GO:0046872">
    <property type="term" value="F:metal ion binding"/>
    <property type="evidence" value="ECO:0007669"/>
    <property type="project" value="UniProtKB-KW"/>
</dbReference>
<dbReference type="EMBL" id="QPKB01000005">
    <property type="protein sequence ID" value="RWR85001.1"/>
    <property type="molecule type" value="Genomic_DNA"/>
</dbReference>
<dbReference type="SFLD" id="SFLDS00001">
    <property type="entry name" value="Enolase"/>
    <property type="match status" value="1"/>
</dbReference>
<dbReference type="OrthoDB" id="8119704at2759"/>
<keyword evidence="6" id="KW-0464">Manganese</keyword>
<evidence type="ECO:0000313" key="9">
    <source>
        <dbReference type="EMBL" id="RWR85001.1"/>
    </source>
</evidence>
<proteinExistence type="inferred from homology"/>
<dbReference type="Pfam" id="PF12697">
    <property type="entry name" value="Abhydrolase_6"/>
    <property type="match status" value="1"/>
</dbReference>
<evidence type="ECO:0000256" key="2">
    <source>
        <dbReference type="ARBA" id="ARBA00022679"/>
    </source>
</evidence>
<dbReference type="SFLD" id="SFLDG00180">
    <property type="entry name" value="muconate_cycloisomerase"/>
    <property type="match status" value="1"/>
</dbReference>
<feature type="domain" description="Mandelate racemase/muconate lactonizing enzyme C-terminal" evidence="8">
    <location>
        <begin position="1186"/>
        <end position="1282"/>
    </location>
</feature>
<dbReference type="SFLD" id="SFLDF00009">
    <property type="entry name" value="o-succinylbenzoate_synthase"/>
    <property type="match status" value="1"/>
</dbReference>
<dbReference type="Gene3D" id="3.40.50.1220">
    <property type="entry name" value="TPP-binding domain"/>
    <property type="match status" value="1"/>
</dbReference>
<evidence type="ECO:0000256" key="1">
    <source>
        <dbReference type="ARBA" id="ARBA00022428"/>
    </source>
</evidence>
<dbReference type="InterPro" id="IPR005801">
    <property type="entry name" value="ADC_synthase"/>
</dbReference>
<dbReference type="PROSITE" id="PS00909">
    <property type="entry name" value="MR_MLE_2"/>
    <property type="match status" value="1"/>
</dbReference>
<dbReference type="Gene3D" id="3.60.120.10">
    <property type="entry name" value="Anthranilate synthase"/>
    <property type="match status" value="1"/>
</dbReference>
<dbReference type="InterPro" id="IPR018110">
    <property type="entry name" value="Mandel_Rmase/mucon_lact_enz_CS"/>
</dbReference>
<dbReference type="HAMAP" id="MF_01660">
    <property type="entry name" value="MenH"/>
    <property type="match status" value="1"/>
</dbReference>
<protein>
    <submittedName>
        <fullName evidence="9">Protein PHYLLO, chloroplastic isoform X1</fullName>
    </submittedName>
</protein>
<dbReference type="GO" id="GO:0009063">
    <property type="term" value="P:amino acid catabolic process"/>
    <property type="evidence" value="ECO:0007669"/>
    <property type="project" value="InterPro"/>
</dbReference>
<dbReference type="Gene3D" id="3.40.50.1820">
    <property type="entry name" value="alpha/beta hydrolase"/>
    <property type="match status" value="1"/>
</dbReference>
<evidence type="ECO:0000259" key="8">
    <source>
        <dbReference type="SMART" id="SM00922"/>
    </source>
</evidence>
<dbReference type="NCBIfam" id="TIGR00173">
    <property type="entry name" value="menD"/>
    <property type="match status" value="1"/>
</dbReference>
<dbReference type="InterPro" id="IPR029017">
    <property type="entry name" value="Enolase-like_N"/>
</dbReference>
<dbReference type="Proteomes" id="UP000283530">
    <property type="component" value="Unassembled WGS sequence"/>
</dbReference>
<dbReference type="NCBIfam" id="TIGR01927">
    <property type="entry name" value="menC_gam_Gplu"/>
    <property type="match status" value="1"/>
</dbReference>
<dbReference type="Pfam" id="PF02775">
    <property type="entry name" value="TPP_enzyme_C"/>
    <property type="match status" value="1"/>
</dbReference>
<dbReference type="InterPro" id="IPR011766">
    <property type="entry name" value="TPP_enzyme_TPP-bd"/>
</dbReference>
<dbReference type="InterPro" id="IPR029061">
    <property type="entry name" value="THDP-binding"/>
</dbReference>
<evidence type="ECO:0000313" key="10">
    <source>
        <dbReference type="Proteomes" id="UP000283530"/>
    </source>
</evidence>
<dbReference type="STRING" id="337451.A0A3S3MYR1"/>
<dbReference type="PANTHER" id="PTHR42916">
    <property type="entry name" value="2-SUCCINYL-5-ENOLPYRUVYL-6-HYDROXY-3-CYCLOHEXENE-1-CARBOXYLATE SYNTHASE"/>
    <property type="match status" value="1"/>
</dbReference>
<keyword evidence="2" id="KW-0808">Transferase</keyword>
<organism evidence="9 10">
    <name type="scientific">Cinnamomum micranthum f. kanehirae</name>
    <dbReference type="NCBI Taxonomy" id="337451"/>
    <lineage>
        <taxon>Eukaryota</taxon>
        <taxon>Viridiplantae</taxon>
        <taxon>Streptophyta</taxon>
        <taxon>Embryophyta</taxon>
        <taxon>Tracheophyta</taxon>
        <taxon>Spermatophyta</taxon>
        <taxon>Magnoliopsida</taxon>
        <taxon>Magnoliidae</taxon>
        <taxon>Laurales</taxon>
        <taxon>Lauraceae</taxon>
        <taxon>Cinnamomum</taxon>
    </lineage>
</organism>
<gene>
    <name evidence="9" type="ORF">CKAN_01384100</name>
</gene>
<comment type="caution">
    <text evidence="9">The sequence shown here is derived from an EMBL/GenBank/DDBJ whole genome shotgun (WGS) entry which is preliminary data.</text>
</comment>
<dbReference type="InterPro" id="IPR022485">
    <property type="entry name" value="SHCHC_synthase_MenH"/>
</dbReference>
<dbReference type="CDD" id="cd02009">
    <property type="entry name" value="TPP_SHCHC_synthase"/>
    <property type="match status" value="1"/>
</dbReference>
<evidence type="ECO:0000256" key="3">
    <source>
        <dbReference type="ARBA" id="ARBA00022723"/>
    </source>
</evidence>
<accession>A0A3S3MYR1</accession>
<dbReference type="GO" id="GO:0030976">
    <property type="term" value="F:thiamine pyrophosphate binding"/>
    <property type="evidence" value="ECO:0007669"/>
    <property type="project" value="InterPro"/>
</dbReference>
<keyword evidence="1" id="KW-0474">Menaquinone biosynthesis</keyword>
<dbReference type="CDD" id="cd07037">
    <property type="entry name" value="TPP_PYR_MenD"/>
    <property type="match status" value="1"/>
</dbReference>
<dbReference type="Gene3D" id="3.30.390.10">
    <property type="entry name" value="Enolase-like, N-terminal domain"/>
    <property type="match status" value="1"/>
</dbReference>
<dbReference type="GO" id="GO:0009234">
    <property type="term" value="P:menaquinone biosynthetic process"/>
    <property type="evidence" value="ECO:0007669"/>
    <property type="project" value="UniProtKB-KW"/>
</dbReference>
<keyword evidence="5" id="KW-0786">Thiamine pyrophosphate</keyword>
<dbReference type="SUPFAM" id="SSF52467">
    <property type="entry name" value="DHS-like NAD/FAD-binding domain"/>
    <property type="match status" value="1"/>
</dbReference>
<dbReference type="SUPFAM" id="SSF52518">
    <property type="entry name" value="Thiamin diphosphate-binding fold (THDP-binding)"/>
    <property type="match status" value="2"/>
</dbReference>
<dbReference type="NCBIfam" id="TIGR03695">
    <property type="entry name" value="menH_SHCHC"/>
    <property type="match status" value="1"/>
</dbReference>
<evidence type="ECO:0000256" key="4">
    <source>
        <dbReference type="ARBA" id="ARBA00022842"/>
    </source>
</evidence>
<sequence>MMKTTAAFLTHPTSPCPFIPINPIPILPPSDTTITTTSICSKSSFPLSKPPPTHLLRLLRFRSIPNFKVLRADCSSNGGLGTAMDALLGTDGSDLPVEICQTRAFPPSLTLLDAASKIKEAVEQLKLNPPRSRSGFLRFQVSVPPSLKALDWLSSQTESSVAFPQFYLSVKHFENQPHELISSYQMVGVSGIGSAVHFAGSSSSEAHNSLKRYLSVDAPHVNAFGFVGFNYDWNSSSMKHEAGSFYFFIPQIELDEFETTSLLVANLVWDESVSHTFEKAVCCLELTLRQSIFNVCPIQESRYDKWIRFNQGNLTMKEDQNIHMVCLNANSLLDSGTTANKFQLEDAPTSDRFYFKLSMTLAFSSKMVDGPSRLHCSLQECANINFVWASLVIEECTRLGLTYFCIAPGSRSSPLAIAASSHSRTTCISCIDERSLAFHAVGYARGSLKPAVIITSSGTAVSNLLPAVVEASNDFIPLLLLTADRPPELHDAGANQSINQVNHFGSFVRFFFNLPPPTDHIPARMVLTTVDSAVYRATQTPCGPVHLNCGFREPLEDSPREWALNCLKGLSCWMSNVEPFTRYIRLQHIHACDDTSGQVAEVLEIIRCANQGLLLIGGLQTEDEIQAVIFLAKHLSWPVVADILSGLRLRKALNPVSKIEDNFLFLDHLDHALLSDSVKVLMKPDVVVQIGGRITSKRITQMLEACSPFSYIMVDKHPYRHDPSHIVTHRIQSTITEFAHYLLKVSFPRKTTRWHTFLQVLNMMVSWEISFQIHFENSLTEPHVARVVSESLQSEDTLFLGNSMVIRDADMYGRGWANSTTNIAPFLSNRELPCQGIRVSGNRGASGIDGLLSTAIGYAVGCNKRVVCMIGDISLLHDTNGLAILNQRTRRKPMTILVNNNHGGAIFSLLPIANRTQSNILDKYFYTSHDVSVRKLCEAHSVKHVLVRTKSELRHALSISLQLQTDCVIEIESSIENNATFHRYLTKSAGQAANHALSVLSRLSIPDHVSSRSFLCKIKRMEYSSYRIQLSAPPTSTAVSSDCNGFYKEGFILTISLEDGSVGFGEVAPMEIHKEDLLDVEEQLRCLIHMFQGAGISYYLPLLKGSFSSWIWKSLGIPLSSIFPSVRCGLEMAILNALAARQGSSLSDLILGYESSGLKTQLDEADKTLRPPRVQICALLDSNGTPKEVAHIVAQLVDEGFTTIKLKVARRVNPVEDAAVVQEIRRKVGYQIKLRVDANRKWTYEAAIEFGSHVKHCDLQYIEEPVNLEDDIIKFCEETGLPVALDETIDNIKGDPLDKLIEFMHPGIVAVVIKPSVVGGFENATLIAKWAHHHKKLAVISSAFESSLSLSVYIQFAYYLEQQRTEISQLHDLELAQSTVHGLGTYRWLKEDVTTLPLNVCIHANGDKVEASVEDASFLVQNFKMKPEAVQRSYCNEQVLTYNLTVDYGDFFCTFRVRDVGSNINNKVVIFLHGFLGTGEDWVPIMKALSATTRCISIDLPGHGKSYMRRHNDTDAKQEKCFSFEAMADLLHKLICSITPERVVLAGYSMGARIALYMALRYNAKIAGAVVISGSPGLRDEALKRSRSAQDDARAQYLAMHGLECFLDTWYAGELWNSLREHPHLKQIVGSRAQHDDLHALANSLSDLSLGRQPSMWEDLKKCETPLLVIVGEKDRKFKQIAEQMQSEISSCVDTEANCRKEIYEMFEVPECGHAVHLENPLPVINAVRKFIHKLE</sequence>
<dbReference type="InterPro" id="IPR032264">
    <property type="entry name" value="MenD_middle"/>
</dbReference>
<dbReference type="Gene3D" id="3.20.20.120">
    <property type="entry name" value="Enolase-like C-terminal domain"/>
    <property type="match status" value="1"/>
</dbReference>
<dbReference type="Pfam" id="PF13378">
    <property type="entry name" value="MR_MLE_C"/>
    <property type="match status" value="1"/>
</dbReference>
<dbReference type="SMART" id="SM00922">
    <property type="entry name" value="MR_MLE"/>
    <property type="match status" value="1"/>
</dbReference>
<reference evidence="9 10" key="1">
    <citation type="journal article" date="2019" name="Nat. Plants">
        <title>Stout camphor tree genome fills gaps in understanding of flowering plant genome evolution.</title>
        <authorList>
            <person name="Chaw S.M."/>
            <person name="Liu Y.C."/>
            <person name="Wu Y.W."/>
            <person name="Wang H.Y."/>
            <person name="Lin C.I."/>
            <person name="Wu C.S."/>
            <person name="Ke H.M."/>
            <person name="Chang L.Y."/>
            <person name="Hsu C.Y."/>
            <person name="Yang H.T."/>
            <person name="Sudianto E."/>
            <person name="Hsu M.H."/>
            <person name="Wu K.P."/>
            <person name="Wang L.N."/>
            <person name="Leebens-Mack J.H."/>
            <person name="Tsai I.J."/>
        </authorList>
    </citation>
    <scope>NUCLEOTIDE SEQUENCE [LARGE SCALE GENOMIC DNA]</scope>
    <source>
        <strain evidence="10">cv. Chaw 1501</strain>
        <tissue evidence="9">Young leaves</tissue>
    </source>
</reference>
<keyword evidence="7" id="KW-0456">Lyase</keyword>
<dbReference type="Pfam" id="PF16582">
    <property type="entry name" value="TPP_enzyme_M_2"/>
    <property type="match status" value="1"/>
</dbReference>
<dbReference type="GO" id="GO:0070205">
    <property type="term" value="F:2-succinyl-6-hydroxy-2,4-cyclohexadiene-1-carboxylate synthase activity"/>
    <property type="evidence" value="ECO:0007669"/>
    <property type="project" value="InterPro"/>
</dbReference>
<dbReference type="InterPro" id="IPR029058">
    <property type="entry name" value="AB_hydrolase_fold"/>
</dbReference>
<evidence type="ECO:0000256" key="5">
    <source>
        <dbReference type="ARBA" id="ARBA00023052"/>
    </source>
</evidence>
<dbReference type="InterPro" id="IPR013342">
    <property type="entry name" value="Mandelate_racemase_C"/>
</dbReference>
<dbReference type="InterPro" id="IPR012001">
    <property type="entry name" value="Thiamin_PyroP_enz_TPP-bd_dom"/>
</dbReference>
<evidence type="ECO:0000256" key="7">
    <source>
        <dbReference type="ARBA" id="ARBA00023239"/>
    </source>
</evidence>
<dbReference type="GO" id="GO:0070204">
    <property type="term" value="F:2-succinyl-5-enolpyruvyl-6-hydroxy-3-cyclohexene-1-carboxylic-acid synthase activity"/>
    <property type="evidence" value="ECO:0007669"/>
    <property type="project" value="InterPro"/>
</dbReference>
<dbReference type="PANTHER" id="PTHR42916:SF1">
    <property type="entry name" value="PROTEIN PHYLLO, CHLOROPLASTIC"/>
    <property type="match status" value="1"/>
</dbReference>
<keyword evidence="4" id="KW-0460">Magnesium</keyword>
<dbReference type="SUPFAM" id="SSF54826">
    <property type="entry name" value="Enolase N-terminal domain-like"/>
    <property type="match status" value="1"/>
</dbReference>
<dbReference type="HAMAP" id="MF_01659">
    <property type="entry name" value="MenD"/>
    <property type="match status" value="1"/>
</dbReference>
<keyword evidence="3" id="KW-0479">Metal-binding</keyword>
<dbReference type="Gene3D" id="3.40.50.970">
    <property type="match status" value="2"/>
</dbReference>
<dbReference type="SUPFAM" id="SSF53474">
    <property type="entry name" value="alpha/beta-Hydrolases"/>
    <property type="match status" value="1"/>
</dbReference>
<dbReference type="Pfam" id="PF02776">
    <property type="entry name" value="TPP_enzyme_N"/>
    <property type="match status" value="1"/>
</dbReference>
<dbReference type="SUPFAM" id="SSF51604">
    <property type="entry name" value="Enolase C-terminal domain-like"/>
    <property type="match status" value="1"/>
</dbReference>
<dbReference type="InterPro" id="IPR029035">
    <property type="entry name" value="DHS-like_NAD/FAD-binding_dom"/>
</dbReference>
<dbReference type="InterPro" id="IPR029065">
    <property type="entry name" value="Enolase_C-like"/>
</dbReference>
<name>A0A3S3MYR1_9MAGN</name>
<dbReference type="InterPro" id="IPR036849">
    <property type="entry name" value="Enolase-like_C_sf"/>
</dbReference>
<evidence type="ECO:0000256" key="6">
    <source>
        <dbReference type="ARBA" id="ARBA00023211"/>
    </source>
</evidence>